<organism evidence="2">
    <name type="scientific">uncultured Gemmatimonadota bacterium</name>
    <dbReference type="NCBI Taxonomy" id="203437"/>
    <lineage>
        <taxon>Bacteria</taxon>
        <taxon>Pseudomonadati</taxon>
        <taxon>Gemmatimonadota</taxon>
        <taxon>environmental samples</taxon>
    </lineage>
</organism>
<dbReference type="SUPFAM" id="SSF51735">
    <property type="entry name" value="NAD(P)-binding Rossmann-fold domains"/>
    <property type="match status" value="1"/>
</dbReference>
<proteinExistence type="predicted"/>
<dbReference type="GO" id="GO:0008446">
    <property type="term" value="F:GDP-mannose 4,6-dehydratase activity"/>
    <property type="evidence" value="ECO:0007669"/>
    <property type="project" value="UniProtKB-EC"/>
</dbReference>
<reference evidence="2" key="1">
    <citation type="submission" date="2020-02" db="EMBL/GenBank/DDBJ databases">
        <authorList>
            <person name="Meier V. D."/>
        </authorList>
    </citation>
    <scope>NUCLEOTIDE SEQUENCE</scope>
    <source>
        <strain evidence="2">AVDCRST_MAG68</strain>
    </source>
</reference>
<dbReference type="Pfam" id="PF16363">
    <property type="entry name" value="GDP_Man_Dehyd"/>
    <property type="match status" value="1"/>
</dbReference>
<feature type="domain" description="NAD(P)-binding" evidence="1">
    <location>
        <begin position="4"/>
        <end position="299"/>
    </location>
</feature>
<keyword evidence="2" id="KW-0456">Lyase</keyword>
<dbReference type="EMBL" id="CADCTW010000070">
    <property type="protein sequence ID" value="CAA9311293.1"/>
    <property type="molecule type" value="Genomic_DNA"/>
</dbReference>
<dbReference type="AlphaFoldDB" id="A0A6J4KQ83"/>
<sequence>MRALVTGAGGFVGSHLVRSLVADGVEVFAGSLDGAPPAGDPAGARWLPLDVTSDASLAAAVAEARPDAVFHLAGQASVAGSFADPVGTWDANATGTLRLLEALAPGTRLVLAGSAEVYGAVPEADQPIREERPLRPANPYAASKAAAEMACVAAAASRGVEAVVARSFNHTGPGQDPRFALPSWARQIAAIRAGRAEPVLRVGNLEARRDLLDVRDVVRAYRRLAEAGTPGTAYNVCSGAAQSMREALDALVVISGADVRVEVDAERVRPVDVPLLLGDPGRIRALGWTPEIPLRRTLADLLAAEERGS</sequence>
<dbReference type="PANTHER" id="PTHR43000">
    <property type="entry name" value="DTDP-D-GLUCOSE 4,6-DEHYDRATASE-RELATED"/>
    <property type="match status" value="1"/>
</dbReference>
<dbReference type="InterPro" id="IPR036291">
    <property type="entry name" value="NAD(P)-bd_dom_sf"/>
</dbReference>
<name>A0A6J4KQ83_9BACT</name>
<accession>A0A6J4KQ83</accession>
<dbReference type="InterPro" id="IPR016040">
    <property type="entry name" value="NAD(P)-bd_dom"/>
</dbReference>
<dbReference type="Gene3D" id="3.40.50.720">
    <property type="entry name" value="NAD(P)-binding Rossmann-like Domain"/>
    <property type="match status" value="1"/>
</dbReference>
<evidence type="ECO:0000313" key="2">
    <source>
        <dbReference type="EMBL" id="CAA9311293.1"/>
    </source>
</evidence>
<evidence type="ECO:0000259" key="1">
    <source>
        <dbReference type="Pfam" id="PF16363"/>
    </source>
</evidence>
<dbReference type="Gene3D" id="3.90.25.10">
    <property type="entry name" value="UDP-galactose 4-epimerase, domain 1"/>
    <property type="match status" value="1"/>
</dbReference>
<dbReference type="EC" id="4.2.1.47" evidence="2"/>
<gene>
    <name evidence="2" type="ORF">AVDCRST_MAG68-1237</name>
</gene>
<protein>
    <submittedName>
        <fullName evidence="2">GDP-mannose 4,6-dehydratase</fullName>
        <ecNumber evidence="2">4.2.1.47</ecNumber>
    </submittedName>
</protein>